<evidence type="ECO:0008006" key="5">
    <source>
        <dbReference type="Google" id="ProtNLM"/>
    </source>
</evidence>
<keyword evidence="1" id="KW-0547">Nucleotide-binding</keyword>
<dbReference type="Proteomes" id="UP000638849">
    <property type="component" value="Unassembled WGS sequence"/>
</dbReference>
<sequence>MSELQDLSALIRANTPLIVIETQDEARIVELFRQTLMHVWRALHRWSITEGLRRIDLDREDPPVGPPDASAALQMIRQADQRGVYLLLDFHPYLGYASHQRALRDLIQRRHSEPHVLVLIGAKVELPAELEALA</sequence>
<proteinExistence type="predicted"/>
<keyword evidence="2" id="KW-0067">ATP-binding</keyword>
<evidence type="ECO:0000313" key="4">
    <source>
        <dbReference type="Proteomes" id="UP000638849"/>
    </source>
</evidence>
<evidence type="ECO:0000256" key="2">
    <source>
        <dbReference type="ARBA" id="ARBA00022840"/>
    </source>
</evidence>
<dbReference type="PANTHER" id="PTHR42960">
    <property type="entry name" value="YCF46 PROTEIN"/>
    <property type="match status" value="1"/>
</dbReference>
<gene>
    <name evidence="3" type="ORF">JBF12_47490</name>
</gene>
<reference evidence="3 4" key="1">
    <citation type="submission" date="2020-12" db="EMBL/GenBank/DDBJ databases">
        <authorList>
            <person name="Kusuma A.B."/>
            <person name="Nouioui I."/>
            <person name="Goodfellow M."/>
        </authorList>
    </citation>
    <scope>NUCLEOTIDE SEQUENCE [LARGE SCALE GENOMIC DNA]</scope>
    <source>
        <strain evidence="3 4">DSM 41764</strain>
    </source>
</reference>
<protein>
    <recommendedName>
        <fullName evidence="5">ATPase</fullName>
    </recommendedName>
</protein>
<dbReference type="PANTHER" id="PTHR42960:SF1">
    <property type="entry name" value="YCF46 PROTEIN"/>
    <property type="match status" value="1"/>
</dbReference>
<dbReference type="EMBL" id="JAEEAQ010001547">
    <property type="protein sequence ID" value="MBI0320466.1"/>
    <property type="molecule type" value="Genomic_DNA"/>
</dbReference>
<keyword evidence="4" id="KW-1185">Reference proteome</keyword>
<dbReference type="InterPro" id="IPR052381">
    <property type="entry name" value="AAA_domain_protein"/>
</dbReference>
<evidence type="ECO:0000256" key="1">
    <source>
        <dbReference type="ARBA" id="ARBA00022741"/>
    </source>
</evidence>
<comment type="caution">
    <text evidence="3">The sequence shown here is derived from an EMBL/GenBank/DDBJ whole genome shotgun (WGS) entry which is preliminary data.</text>
</comment>
<evidence type="ECO:0000313" key="3">
    <source>
        <dbReference type="EMBL" id="MBI0320466.1"/>
    </source>
</evidence>
<organism evidence="3 4">
    <name type="scientific">Streptomyces javensis</name>
    <dbReference type="NCBI Taxonomy" id="114698"/>
    <lineage>
        <taxon>Bacteria</taxon>
        <taxon>Bacillati</taxon>
        <taxon>Actinomycetota</taxon>
        <taxon>Actinomycetes</taxon>
        <taxon>Kitasatosporales</taxon>
        <taxon>Streptomycetaceae</taxon>
        <taxon>Streptomyces</taxon>
        <taxon>Streptomyces violaceusniger group</taxon>
    </lineage>
</organism>
<accession>A0ABS0RSU1</accession>
<feature type="non-terminal residue" evidence="3">
    <location>
        <position position="134"/>
    </location>
</feature>
<name>A0ABS0RSU1_9ACTN</name>